<dbReference type="GO" id="GO:0008270">
    <property type="term" value="F:zinc ion binding"/>
    <property type="evidence" value="ECO:0007669"/>
    <property type="project" value="TreeGrafter"/>
</dbReference>
<evidence type="ECO:0000256" key="3">
    <source>
        <dbReference type="ARBA" id="ARBA00012715"/>
    </source>
</evidence>
<feature type="non-terminal residue" evidence="7">
    <location>
        <position position="1"/>
    </location>
</feature>
<comment type="catalytic activity">
    <reaction evidence="1">
        <text>GTP + H2O = 7,8-dihydroneopterin 3'-triphosphate + formate + H(+)</text>
        <dbReference type="Rhea" id="RHEA:17473"/>
        <dbReference type="ChEBI" id="CHEBI:15377"/>
        <dbReference type="ChEBI" id="CHEBI:15378"/>
        <dbReference type="ChEBI" id="CHEBI:15740"/>
        <dbReference type="ChEBI" id="CHEBI:37565"/>
        <dbReference type="ChEBI" id="CHEBI:58462"/>
        <dbReference type="EC" id="3.5.4.16"/>
    </reaction>
</comment>
<dbReference type="InterPro" id="IPR020602">
    <property type="entry name" value="GTP_CycHdrlase_I_dom"/>
</dbReference>
<evidence type="ECO:0000313" key="7">
    <source>
        <dbReference type="EMBL" id="TMJ01514.1"/>
    </source>
</evidence>
<dbReference type="Pfam" id="PF01227">
    <property type="entry name" value="GTP_cyclohydroI"/>
    <property type="match status" value="1"/>
</dbReference>
<dbReference type="InterPro" id="IPR043134">
    <property type="entry name" value="GTP-CH-I_N"/>
</dbReference>
<comment type="pathway">
    <text evidence="2">Cofactor biosynthesis; 7,8-dihydroneopterin triphosphate biosynthesis; 7,8-dihydroneopterin triphosphate from GTP: step 1/1.</text>
</comment>
<dbReference type="Gene3D" id="3.30.1130.10">
    <property type="match status" value="1"/>
</dbReference>
<dbReference type="SUPFAM" id="SSF55620">
    <property type="entry name" value="Tetrahydrobiopterin biosynthesis enzymes-like"/>
    <property type="match status" value="1"/>
</dbReference>
<proteinExistence type="predicted"/>
<sequence length="170" mass="18883">LDNQHFRRTPVRVAKFYREFTRGYVARPADILKTFRSANRDLILVSNIDFYSLCPHHLLIYGGRMHFGYVPDGLIAGVSKIPRLVHALAARMVVQEDLVADIADAFMEVVRPLGCAVKATARHDCVAARGVRCREGSMTTIARRGLFQDQSSFVDEFHQVIAQGVPGGAA</sequence>
<keyword evidence="4" id="KW-0554">One-carbon metabolism</keyword>
<name>A0A537L0I8_9BACT</name>
<dbReference type="Proteomes" id="UP000319353">
    <property type="component" value="Unassembled WGS sequence"/>
</dbReference>
<dbReference type="GO" id="GO:0005525">
    <property type="term" value="F:GTP binding"/>
    <property type="evidence" value="ECO:0007669"/>
    <property type="project" value="TreeGrafter"/>
</dbReference>
<protein>
    <recommendedName>
        <fullName evidence="3">GTP cyclohydrolase I</fullName>
        <ecNumber evidence="3">3.5.4.16</ecNumber>
    </recommendedName>
</protein>
<dbReference type="PANTHER" id="PTHR11109">
    <property type="entry name" value="GTP CYCLOHYDROLASE I"/>
    <property type="match status" value="1"/>
</dbReference>
<dbReference type="GO" id="GO:0005737">
    <property type="term" value="C:cytoplasm"/>
    <property type="evidence" value="ECO:0007669"/>
    <property type="project" value="TreeGrafter"/>
</dbReference>
<feature type="domain" description="GTP cyclohydrolase I" evidence="6">
    <location>
        <begin position="3"/>
        <end position="161"/>
    </location>
</feature>
<dbReference type="EMBL" id="VBAL01000097">
    <property type="protein sequence ID" value="TMJ01514.1"/>
    <property type="molecule type" value="Genomic_DNA"/>
</dbReference>
<accession>A0A537L0I8</accession>
<dbReference type="EC" id="3.5.4.16" evidence="3"/>
<organism evidence="7 8">
    <name type="scientific">Candidatus Segetimicrobium genomatis</name>
    <dbReference type="NCBI Taxonomy" id="2569760"/>
    <lineage>
        <taxon>Bacteria</taxon>
        <taxon>Bacillati</taxon>
        <taxon>Candidatus Sysuimicrobiota</taxon>
        <taxon>Candidatus Sysuimicrobiia</taxon>
        <taxon>Candidatus Sysuimicrobiales</taxon>
        <taxon>Candidatus Segetimicrobiaceae</taxon>
        <taxon>Candidatus Segetimicrobium</taxon>
    </lineage>
</organism>
<reference evidence="7 8" key="1">
    <citation type="journal article" date="2019" name="Nat. Microbiol.">
        <title>Mediterranean grassland soil C-N compound turnover is dependent on rainfall and depth, and is mediated by genomically divergent microorganisms.</title>
        <authorList>
            <person name="Diamond S."/>
            <person name="Andeer P.F."/>
            <person name="Li Z."/>
            <person name="Crits-Christoph A."/>
            <person name="Burstein D."/>
            <person name="Anantharaman K."/>
            <person name="Lane K.R."/>
            <person name="Thomas B.C."/>
            <person name="Pan C."/>
            <person name="Northen T.R."/>
            <person name="Banfield J.F."/>
        </authorList>
    </citation>
    <scope>NUCLEOTIDE SEQUENCE [LARGE SCALE GENOMIC DNA]</scope>
    <source>
        <strain evidence="7">NP_4</strain>
    </source>
</reference>
<comment type="caution">
    <text evidence="7">The sequence shown here is derived from an EMBL/GenBank/DDBJ whole genome shotgun (WGS) entry which is preliminary data.</text>
</comment>
<dbReference type="AlphaFoldDB" id="A0A537L0I8"/>
<dbReference type="InterPro" id="IPR043133">
    <property type="entry name" value="GTP-CH-I_C/QueF"/>
</dbReference>
<evidence type="ECO:0000313" key="8">
    <source>
        <dbReference type="Proteomes" id="UP000319353"/>
    </source>
</evidence>
<evidence type="ECO:0000256" key="2">
    <source>
        <dbReference type="ARBA" id="ARBA00005080"/>
    </source>
</evidence>
<dbReference type="GO" id="GO:0046654">
    <property type="term" value="P:tetrahydrofolate biosynthetic process"/>
    <property type="evidence" value="ECO:0007669"/>
    <property type="project" value="InterPro"/>
</dbReference>
<dbReference type="PANTHER" id="PTHR11109:SF7">
    <property type="entry name" value="GTP CYCLOHYDROLASE 1"/>
    <property type="match status" value="1"/>
</dbReference>
<evidence type="ECO:0000256" key="4">
    <source>
        <dbReference type="ARBA" id="ARBA00022563"/>
    </source>
</evidence>
<gene>
    <name evidence="7" type="ORF">E6H01_07860</name>
</gene>
<dbReference type="GO" id="GO:0006730">
    <property type="term" value="P:one-carbon metabolic process"/>
    <property type="evidence" value="ECO:0007669"/>
    <property type="project" value="UniProtKB-KW"/>
</dbReference>
<dbReference type="GO" id="GO:0006729">
    <property type="term" value="P:tetrahydrobiopterin biosynthetic process"/>
    <property type="evidence" value="ECO:0007669"/>
    <property type="project" value="TreeGrafter"/>
</dbReference>
<evidence type="ECO:0000256" key="1">
    <source>
        <dbReference type="ARBA" id="ARBA00001052"/>
    </source>
</evidence>
<dbReference type="InterPro" id="IPR001474">
    <property type="entry name" value="GTP_CycHdrlase_I"/>
</dbReference>
<dbReference type="GO" id="GO:0003934">
    <property type="term" value="F:GTP cyclohydrolase I activity"/>
    <property type="evidence" value="ECO:0007669"/>
    <property type="project" value="UniProtKB-EC"/>
</dbReference>
<dbReference type="UniPathway" id="UPA00848">
    <property type="reaction ID" value="UER00151"/>
</dbReference>
<keyword evidence="5 7" id="KW-0378">Hydrolase</keyword>
<dbReference type="Gene3D" id="1.10.286.10">
    <property type="match status" value="1"/>
</dbReference>
<evidence type="ECO:0000256" key="5">
    <source>
        <dbReference type="ARBA" id="ARBA00022801"/>
    </source>
</evidence>
<evidence type="ECO:0000259" key="6">
    <source>
        <dbReference type="Pfam" id="PF01227"/>
    </source>
</evidence>